<evidence type="ECO:0000313" key="2">
    <source>
        <dbReference type="Proteomes" id="UP000240493"/>
    </source>
</evidence>
<accession>A0A2T3Z057</accession>
<organism evidence="1 2">
    <name type="scientific">Trichoderma asperellum (strain ATCC 204424 / CBS 433.97 / NBRC 101777)</name>
    <dbReference type="NCBI Taxonomy" id="1042311"/>
    <lineage>
        <taxon>Eukaryota</taxon>
        <taxon>Fungi</taxon>
        <taxon>Dikarya</taxon>
        <taxon>Ascomycota</taxon>
        <taxon>Pezizomycotina</taxon>
        <taxon>Sordariomycetes</taxon>
        <taxon>Hypocreomycetidae</taxon>
        <taxon>Hypocreales</taxon>
        <taxon>Hypocreaceae</taxon>
        <taxon>Trichoderma</taxon>
    </lineage>
</organism>
<name>A0A2T3Z057_TRIA4</name>
<dbReference type="OrthoDB" id="640151at2759"/>
<dbReference type="AlphaFoldDB" id="A0A2T3Z057"/>
<dbReference type="Proteomes" id="UP000240493">
    <property type="component" value="Unassembled WGS sequence"/>
</dbReference>
<gene>
    <name evidence="1" type="ORF">M441DRAFT_71614</name>
</gene>
<protein>
    <submittedName>
        <fullName evidence="1">Uncharacterized protein</fullName>
    </submittedName>
</protein>
<reference evidence="1 2" key="1">
    <citation type="submission" date="2016-07" db="EMBL/GenBank/DDBJ databases">
        <title>Multiple horizontal gene transfer events from other fungi enriched the ability of initially mycotrophic Trichoderma (Ascomycota) to feed on dead plant biomass.</title>
        <authorList>
            <consortium name="DOE Joint Genome Institute"/>
            <person name="Aerts A."/>
            <person name="Atanasova L."/>
            <person name="Chenthamara K."/>
            <person name="Zhang J."/>
            <person name="Grujic M."/>
            <person name="Henrissat B."/>
            <person name="Kuo A."/>
            <person name="Salamov A."/>
            <person name="Lipzen A."/>
            <person name="Labutti K."/>
            <person name="Barry K."/>
            <person name="Miao Y."/>
            <person name="Rahimi M.J."/>
            <person name="Shen Q."/>
            <person name="Grigoriev I.V."/>
            <person name="Kubicek C.P."/>
            <person name="Druzhinina I.S."/>
        </authorList>
    </citation>
    <scope>NUCLEOTIDE SEQUENCE [LARGE SCALE GENOMIC DNA]</scope>
    <source>
        <strain evidence="1 2">CBS 433.97</strain>
    </source>
</reference>
<sequence length="553" mass="61690">MVFSLCRFEPRQGYWSDFDLKGIKIKVKSLKKGTFQDGSDQIPPYFWAKGFRNRVRRILGRKPRKHSFPIHTGYSEARALVGDGTVPELAALSDQARGIIAEIFGDIGDVPESSSLNEKQSLSSIESGPRIVQLKLSADLQSWKDSQHAAGNILPPKGTGLKPASDIALKNLGASDWPEAMKTNNAIFGCGIASLLMGAADARTMFSNYVTDMAFYYEHGYNYVFPTLEPLLQRGLEDPHALRTPGGRERRDAVSLGKQYIQGKIALEKRHVKNLTYRSARLDRRSAQIVSLSESSLLGMAAEAIARGFDPAGVMADLVFSSPGTDVVDVGCDLVNSEVMNSFLNVTDITDTGVVSEEVLHKIYDAYAAASARMLTQRWHEPVARMCAALYTWHIQNDRHLFFRRALLGWSKARKTPAQPQFEADFDEVFDKQYRTTGFSRPLDPKYACNGKDTCDHVDHFLDRNQDKPVLRELWEFLVTGPLDVNTNLLKAQECEWPSFSLAVRSSRWFGLSLTRITTPGRSTICLKPPCLAASLTEANWPASWTGQTRSRI</sequence>
<dbReference type="EMBL" id="KZ679266">
    <property type="protein sequence ID" value="PTB38150.1"/>
    <property type="molecule type" value="Genomic_DNA"/>
</dbReference>
<proteinExistence type="predicted"/>
<keyword evidence="2" id="KW-1185">Reference proteome</keyword>
<evidence type="ECO:0000313" key="1">
    <source>
        <dbReference type="EMBL" id="PTB38150.1"/>
    </source>
</evidence>